<dbReference type="AlphaFoldDB" id="A0A926P5W5"/>
<name>A0A926P5W5_9HYPH</name>
<dbReference type="EMBL" id="JABFCZ010000020">
    <property type="protein sequence ID" value="MBD1548132.1"/>
    <property type="molecule type" value="Genomic_DNA"/>
</dbReference>
<gene>
    <name evidence="2" type="ORF">HK439_17845</name>
</gene>
<dbReference type="RefSeq" id="WP_190292870.1">
    <property type="nucleotide sequence ID" value="NZ_JABFCZ010000020.1"/>
</dbReference>
<reference evidence="2" key="1">
    <citation type="submission" date="2020-05" db="EMBL/GenBank/DDBJ databases">
        <title>Identification of trans-AT polyketide cluster in two marine bacteria, producers of a novel glutaramide-containing polyketide sesbanimide D and analogs.</title>
        <authorList>
            <person name="Kacar D."/>
            <person name="Rodriguez P."/>
            <person name="Canedo L."/>
            <person name="Gonzalez E."/>
            <person name="Galan B."/>
            <person name="De La Calle F."/>
            <person name="Garcia J.L."/>
        </authorList>
    </citation>
    <scope>NUCLEOTIDE SEQUENCE</scope>
    <source>
        <strain evidence="2">PHM038</strain>
    </source>
</reference>
<proteinExistence type="predicted"/>
<evidence type="ECO:0000313" key="3">
    <source>
        <dbReference type="Proteomes" id="UP000598467"/>
    </source>
</evidence>
<keyword evidence="1" id="KW-1133">Transmembrane helix</keyword>
<evidence type="ECO:0000313" key="2">
    <source>
        <dbReference type="EMBL" id="MBD1548132.1"/>
    </source>
</evidence>
<comment type="caution">
    <text evidence="2">The sequence shown here is derived from an EMBL/GenBank/DDBJ whole genome shotgun (WGS) entry which is preliminary data.</text>
</comment>
<sequence length="254" mass="26587">MLKPPERGFFVGYFKKVPADIRRLMLVFIATFIGTFAAAAFVLALDTDSPGSGSFAGPPPEGEITGTIDLLPYPVLRVAASPGSPARAIMLAGTGKFGVSDRAEKLKGKSVVVGGFFVKRGDLEMLLVGGKMKAEDEQPADLPVPQAPEDLGRWRLTGEICDGKCAAGAMRPGTGLAHKACANLCISGGVPPVFVSTAPVEGRSFFLMASADGGPMPAWLLNKTAIPVVLEGRVERRDDLLVFKVDGQAKDGGT</sequence>
<dbReference type="Proteomes" id="UP000598467">
    <property type="component" value="Unassembled WGS sequence"/>
</dbReference>
<feature type="transmembrane region" description="Helical" evidence="1">
    <location>
        <begin position="24"/>
        <end position="45"/>
    </location>
</feature>
<organism evidence="2 3">
    <name type="scientific">Roseibium aggregatum</name>
    <dbReference type="NCBI Taxonomy" id="187304"/>
    <lineage>
        <taxon>Bacteria</taxon>
        <taxon>Pseudomonadati</taxon>
        <taxon>Pseudomonadota</taxon>
        <taxon>Alphaproteobacteria</taxon>
        <taxon>Hyphomicrobiales</taxon>
        <taxon>Stappiaceae</taxon>
        <taxon>Roseibium</taxon>
    </lineage>
</organism>
<keyword evidence="1" id="KW-0812">Transmembrane</keyword>
<protein>
    <submittedName>
        <fullName evidence="2">Uncharacterized protein</fullName>
    </submittedName>
</protein>
<keyword evidence="1" id="KW-0472">Membrane</keyword>
<accession>A0A926P5W5</accession>
<evidence type="ECO:0000256" key="1">
    <source>
        <dbReference type="SAM" id="Phobius"/>
    </source>
</evidence>